<dbReference type="PANTHER" id="PTHR24198">
    <property type="entry name" value="ANKYRIN REPEAT AND PROTEIN KINASE DOMAIN-CONTAINING PROTEIN"/>
    <property type="match status" value="1"/>
</dbReference>
<evidence type="ECO:0000256" key="2">
    <source>
        <dbReference type="ARBA" id="ARBA00023043"/>
    </source>
</evidence>
<dbReference type="SMART" id="SM00248">
    <property type="entry name" value="ANK"/>
    <property type="match status" value="4"/>
</dbReference>
<organism evidence="4 5">
    <name type="scientific">Diploptera punctata</name>
    <name type="common">Pacific beetle cockroach</name>
    <dbReference type="NCBI Taxonomy" id="6984"/>
    <lineage>
        <taxon>Eukaryota</taxon>
        <taxon>Metazoa</taxon>
        <taxon>Ecdysozoa</taxon>
        <taxon>Arthropoda</taxon>
        <taxon>Hexapoda</taxon>
        <taxon>Insecta</taxon>
        <taxon>Pterygota</taxon>
        <taxon>Neoptera</taxon>
        <taxon>Polyneoptera</taxon>
        <taxon>Dictyoptera</taxon>
        <taxon>Blattodea</taxon>
        <taxon>Blaberoidea</taxon>
        <taxon>Blaberidae</taxon>
        <taxon>Diplopterinae</taxon>
        <taxon>Diploptera</taxon>
    </lineage>
</organism>
<evidence type="ECO:0000313" key="5">
    <source>
        <dbReference type="Proteomes" id="UP001233999"/>
    </source>
</evidence>
<sequence>MGHLQCLKLILESGVDPNIITPDTKNTALHLAAEGGFNECLLFLLSKGAKPDIKNSKGQIPLHLAARVQSLECVEILLSIGHCNPNTLDNDKRTPLHSAVAKTLNSVEITELLISKGGNVNQEDTYGYTPLHVAAINENTSCVTLLINNGANVVKKTKGGKQLLE</sequence>
<dbReference type="InterPro" id="IPR002110">
    <property type="entry name" value="Ankyrin_rpt"/>
</dbReference>
<comment type="caution">
    <text evidence="4">The sequence shown here is derived from an EMBL/GenBank/DDBJ whole genome shotgun (WGS) entry which is preliminary data.</text>
</comment>
<feature type="repeat" description="ANK" evidence="3">
    <location>
        <begin position="126"/>
        <end position="158"/>
    </location>
</feature>
<keyword evidence="1" id="KW-0677">Repeat</keyword>
<dbReference type="PROSITE" id="PS50088">
    <property type="entry name" value="ANK_REPEAT"/>
    <property type="match status" value="4"/>
</dbReference>
<evidence type="ECO:0000313" key="4">
    <source>
        <dbReference type="EMBL" id="KAJ9592662.1"/>
    </source>
</evidence>
<feature type="repeat" description="ANK" evidence="3">
    <location>
        <begin position="24"/>
        <end position="56"/>
    </location>
</feature>
<dbReference type="AlphaFoldDB" id="A0AAD8EKA4"/>
<reference evidence="4" key="1">
    <citation type="journal article" date="2023" name="IScience">
        <title>Live-bearing cockroach genome reveals convergent evolutionary mechanisms linked to viviparity in insects and beyond.</title>
        <authorList>
            <person name="Fouks B."/>
            <person name="Harrison M.C."/>
            <person name="Mikhailova A.A."/>
            <person name="Marchal E."/>
            <person name="English S."/>
            <person name="Carruthers M."/>
            <person name="Jennings E.C."/>
            <person name="Chiamaka E.L."/>
            <person name="Frigard R.A."/>
            <person name="Pippel M."/>
            <person name="Attardo G.M."/>
            <person name="Benoit J.B."/>
            <person name="Bornberg-Bauer E."/>
            <person name="Tobe S.S."/>
        </authorList>
    </citation>
    <scope>NUCLEOTIDE SEQUENCE</scope>
    <source>
        <strain evidence="4">Stay&amp;Tobe</strain>
    </source>
</reference>
<dbReference type="Pfam" id="PF12796">
    <property type="entry name" value="Ank_2"/>
    <property type="match status" value="1"/>
</dbReference>
<dbReference type="SUPFAM" id="SSF48403">
    <property type="entry name" value="Ankyrin repeat"/>
    <property type="match status" value="1"/>
</dbReference>
<evidence type="ECO:0000256" key="1">
    <source>
        <dbReference type="ARBA" id="ARBA00022737"/>
    </source>
</evidence>
<dbReference type="InterPro" id="IPR036770">
    <property type="entry name" value="Ankyrin_rpt-contain_sf"/>
</dbReference>
<dbReference type="PROSITE" id="PS50297">
    <property type="entry name" value="ANK_REP_REGION"/>
    <property type="match status" value="4"/>
</dbReference>
<protein>
    <submittedName>
        <fullName evidence="4">Uncharacterized protein</fullName>
    </submittedName>
</protein>
<dbReference type="Proteomes" id="UP001233999">
    <property type="component" value="Unassembled WGS sequence"/>
</dbReference>
<accession>A0AAD8EKA4</accession>
<gene>
    <name evidence="4" type="ORF">L9F63_015677</name>
</gene>
<feature type="repeat" description="ANK" evidence="3">
    <location>
        <begin position="57"/>
        <end position="81"/>
    </location>
</feature>
<reference evidence="4" key="2">
    <citation type="submission" date="2023-05" db="EMBL/GenBank/DDBJ databases">
        <authorList>
            <person name="Fouks B."/>
        </authorList>
    </citation>
    <scope>NUCLEOTIDE SEQUENCE</scope>
    <source>
        <strain evidence="4">Stay&amp;Tobe</strain>
        <tissue evidence="4">Testes</tissue>
    </source>
</reference>
<dbReference type="Gene3D" id="1.25.40.20">
    <property type="entry name" value="Ankyrin repeat-containing domain"/>
    <property type="match status" value="2"/>
</dbReference>
<dbReference type="Pfam" id="PF00023">
    <property type="entry name" value="Ank"/>
    <property type="match status" value="2"/>
</dbReference>
<keyword evidence="5" id="KW-1185">Reference proteome</keyword>
<evidence type="ECO:0000256" key="3">
    <source>
        <dbReference type="PROSITE-ProRule" id="PRU00023"/>
    </source>
</evidence>
<feature type="repeat" description="ANK" evidence="3">
    <location>
        <begin position="91"/>
        <end position="125"/>
    </location>
</feature>
<name>A0AAD8EKA4_DIPPU</name>
<keyword evidence="2 3" id="KW-0040">ANK repeat</keyword>
<dbReference type="EMBL" id="JASPKZ010003818">
    <property type="protein sequence ID" value="KAJ9592662.1"/>
    <property type="molecule type" value="Genomic_DNA"/>
</dbReference>
<proteinExistence type="predicted"/>
<dbReference type="PANTHER" id="PTHR24198:SF165">
    <property type="entry name" value="ANKYRIN REPEAT-CONTAINING PROTEIN-RELATED"/>
    <property type="match status" value="1"/>
</dbReference>